<proteinExistence type="predicted"/>
<keyword evidence="2" id="KW-0496">Mitochondrion</keyword>
<accession>Q34841</accession>
<dbReference type="EMBL" id="U09810">
    <property type="protein sequence ID" value="AAC48364.1"/>
    <property type="molecule type" value="Genomic_DNA"/>
</dbReference>
<protein>
    <submittedName>
        <fullName evidence="2">ATPase subunit 8</fullName>
    </submittedName>
</protein>
<evidence type="ECO:0000313" key="2">
    <source>
        <dbReference type="EMBL" id="AAC48364.1"/>
    </source>
</evidence>
<organism evidence="2">
    <name type="scientific">Katharina tunicata</name>
    <name type="common">Black chiton</name>
    <name type="synonym">Chiton tunicatus</name>
    <dbReference type="NCBI Taxonomy" id="34587"/>
    <lineage>
        <taxon>Eukaryota</taxon>
        <taxon>Metazoa</taxon>
        <taxon>Spiralia</taxon>
        <taxon>Lophotrochozoa</taxon>
        <taxon>Mollusca</taxon>
        <taxon>Polyplacophora</taxon>
        <taxon>Neoloricata</taxon>
        <taxon>Chitonida</taxon>
        <taxon>Acanthochitonina</taxon>
        <taxon>Mopaliidae</taxon>
        <taxon>Katharina</taxon>
    </lineage>
</organism>
<keyword evidence="1" id="KW-0812">Transmembrane</keyword>
<name>Q34841_KATTU</name>
<dbReference type="GeneID" id="807835"/>
<keyword evidence="1" id="KW-0472">Membrane</keyword>
<dbReference type="AlphaFoldDB" id="Q34841"/>
<feature type="transmembrane region" description="Helical" evidence="1">
    <location>
        <begin position="6"/>
        <end position="30"/>
    </location>
</feature>
<reference evidence="2" key="1">
    <citation type="journal article" date="1994" name="Genetics">
        <title>Complete DNA sequence of the mitochondrial genome of the black chiton, Katharina tunicata.</title>
        <authorList>
            <person name="Boore J.L."/>
            <person name="Brown W.M."/>
        </authorList>
    </citation>
    <scope>NUCLEOTIDE SEQUENCE</scope>
</reference>
<dbReference type="RefSeq" id="NP_008175.1">
    <property type="nucleotide sequence ID" value="NC_001636.1"/>
</dbReference>
<geneLocation type="mitochondrion" evidence="2"/>
<sequence>MPQLAPMNWIFLLLFFWSNVFCLGVCVWWVKSSSYSFLSKSVSWPFYFKKWVW</sequence>
<dbReference type="PIR" id="S50329">
    <property type="entry name" value="S50329"/>
</dbReference>
<dbReference type="CTD" id="4509"/>
<keyword evidence="1" id="KW-1133">Transmembrane helix</keyword>
<evidence type="ECO:0000256" key="1">
    <source>
        <dbReference type="SAM" id="Phobius"/>
    </source>
</evidence>